<proteinExistence type="predicted"/>
<evidence type="ECO:0000313" key="1">
    <source>
        <dbReference type="EMBL" id="ALN81465.1"/>
    </source>
</evidence>
<evidence type="ECO:0000313" key="2">
    <source>
        <dbReference type="Proteomes" id="UP000060787"/>
    </source>
</evidence>
<sequence length="108" mass="11998">MPASIRAGPPFSLSASNATAGSWPWRCARIARPYPHIAALSIIGRGLKRVCHRCVIAASLVLKRLPRAAHNCGSTGHDDILFVYMTDNTCIDYRPISVYPWQHRIPLF</sequence>
<name>A0A0S2FD79_LYSAN</name>
<protein>
    <submittedName>
        <fullName evidence="1">Uncharacterized protein</fullName>
    </submittedName>
</protein>
<dbReference type="KEGG" id="lab:LA76x_3339"/>
<dbReference type="PATRIC" id="fig|84531.8.peg.3354"/>
<dbReference type="Proteomes" id="UP000060787">
    <property type="component" value="Chromosome"/>
</dbReference>
<reference evidence="1 2" key="1">
    <citation type="journal article" date="2015" name="BMC Genomics">
        <title>Comparative genomics and metabolic profiling of the genus Lysobacter.</title>
        <authorList>
            <person name="de Bruijn I."/>
            <person name="Cheng X."/>
            <person name="de Jager V."/>
            <person name="Exposito R.G."/>
            <person name="Watrous J."/>
            <person name="Patel N."/>
            <person name="Postma J."/>
            <person name="Dorrestein P.C."/>
            <person name="Kobayashi D."/>
            <person name="Raaijmakers J.M."/>
        </authorList>
    </citation>
    <scope>NUCLEOTIDE SEQUENCE [LARGE SCALE GENOMIC DNA]</scope>
    <source>
        <strain evidence="1 2">76</strain>
    </source>
</reference>
<keyword evidence="2" id="KW-1185">Reference proteome</keyword>
<gene>
    <name evidence="1" type="ORF">LA76x_3339</name>
</gene>
<dbReference type="AlphaFoldDB" id="A0A0S2FD79"/>
<accession>A0A0S2FD79</accession>
<dbReference type="EMBL" id="CP011129">
    <property type="protein sequence ID" value="ALN81465.1"/>
    <property type="molecule type" value="Genomic_DNA"/>
</dbReference>
<organism evidence="1 2">
    <name type="scientific">Lysobacter antibioticus</name>
    <dbReference type="NCBI Taxonomy" id="84531"/>
    <lineage>
        <taxon>Bacteria</taxon>
        <taxon>Pseudomonadati</taxon>
        <taxon>Pseudomonadota</taxon>
        <taxon>Gammaproteobacteria</taxon>
        <taxon>Lysobacterales</taxon>
        <taxon>Lysobacteraceae</taxon>
        <taxon>Lysobacter</taxon>
    </lineage>
</organism>